<reference evidence="1" key="1">
    <citation type="submission" date="2020-04" db="EMBL/GenBank/DDBJ databases">
        <authorList>
            <person name="Chiriac C."/>
            <person name="Salcher M."/>
            <person name="Ghai R."/>
            <person name="Kavagutti S V."/>
        </authorList>
    </citation>
    <scope>NUCLEOTIDE SEQUENCE</scope>
</reference>
<dbReference type="EMBL" id="LR796384">
    <property type="protein sequence ID" value="CAB4140905.1"/>
    <property type="molecule type" value="Genomic_DNA"/>
</dbReference>
<organism evidence="1">
    <name type="scientific">uncultured Caudovirales phage</name>
    <dbReference type="NCBI Taxonomy" id="2100421"/>
    <lineage>
        <taxon>Viruses</taxon>
        <taxon>Duplodnaviria</taxon>
        <taxon>Heunggongvirae</taxon>
        <taxon>Uroviricota</taxon>
        <taxon>Caudoviricetes</taxon>
        <taxon>Peduoviridae</taxon>
        <taxon>Maltschvirus</taxon>
        <taxon>Maltschvirus maltsch</taxon>
    </lineage>
</organism>
<accession>A0A6J5M1T9</accession>
<proteinExistence type="predicted"/>
<protein>
    <submittedName>
        <fullName evidence="1">Clostridium phage phiCTP1, Gp74</fullName>
    </submittedName>
</protein>
<name>A0A6J5M1T9_9CAUD</name>
<evidence type="ECO:0000313" key="1">
    <source>
        <dbReference type="EMBL" id="CAB4140905.1"/>
    </source>
</evidence>
<gene>
    <name evidence="1" type="ORF">UFOVP401_13</name>
</gene>
<sequence>MHKELCDEARGLSERKNHDYSGGKDDTHPFLNFTRCEAMGICKTEAGILVRLTDKMSRLSTFITTGEFKVKDEALRDTILDIINYSIILYAYTQSQKNNE</sequence>